<dbReference type="GeneID" id="8383707"/>
<sequence length="408" mass="43027">MRRPPSIVTLLSTLLVVVAIFGAGSALAATAGDDPGTPHAVTTENDTVGRLTVPDGAATGESATADLSSALSGQQERLQSTLQTGQFRSAFESARNESAKSAVIDATLDRLEARAMTLRDQRQTAIQSFTRDEMTSSELFRELARIRIASEEINQQVAVLETVVQESSVVSLSDDATATLAAIDGEVITLQGPITARLTASLRGIAPPRSIGVISSESGAVLTAIDGGTFLREATLWSERLDSGANQFEQGDTAPLSRAYQQVQGAYPWAVENLVSGLSVTGFGESTVYAVELTHSHGDLQTYLDGRTTNVFYEVQQLQLSSLPTGTVAANTTDGVLLEVNATAVGPSAVTVRNATTGKRVIAEITVETATRNRSTIGSRLWLLETDETRTITARRPDGTTVAVTVGS</sequence>
<dbReference type="Proteomes" id="UP000002071">
    <property type="component" value="Chromosome"/>
</dbReference>
<dbReference type="Pfam" id="PF23374">
    <property type="entry name" value="Fn3_arc"/>
    <property type="match status" value="1"/>
</dbReference>
<dbReference type="RefSeq" id="WP_015789178.1">
    <property type="nucleotide sequence ID" value="NC_013158.1"/>
</dbReference>
<name>C7NNS9_HALUD</name>
<feature type="domain" description="DUF7096" evidence="3">
    <location>
        <begin position="6"/>
        <end position="204"/>
    </location>
</feature>
<evidence type="ECO:0000313" key="5">
    <source>
        <dbReference type="Proteomes" id="UP000002071"/>
    </source>
</evidence>
<evidence type="ECO:0000259" key="2">
    <source>
        <dbReference type="Pfam" id="PF23375"/>
    </source>
</evidence>
<dbReference type="Pfam" id="PF23379">
    <property type="entry name" value="DUF7096"/>
    <property type="match status" value="1"/>
</dbReference>
<dbReference type="InterPro" id="IPR055520">
    <property type="entry name" value="DUF7094"/>
</dbReference>
<dbReference type="EMBL" id="CP001687">
    <property type="protein sequence ID" value="ACV11604.1"/>
    <property type="molecule type" value="Genomic_DNA"/>
</dbReference>
<protein>
    <submittedName>
        <fullName evidence="4">Uncharacterized protein</fullName>
    </submittedName>
</protein>
<reference evidence="4 5" key="1">
    <citation type="journal article" date="2009" name="Stand. Genomic Sci.">
        <title>Complete genome sequence of Halorhabdus utahensis type strain (AX-2).</title>
        <authorList>
            <person name="Anderson I."/>
            <person name="Tindall B.J."/>
            <person name="Pomrenke H."/>
            <person name="Goker M."/>
            <person name="Lapidus A."/>
            <person name="Nolan M."/>
            <person name="Copeland A."/>
            <person name="Glavina Del Rio T."/>
            <person name="Chen F."/>
            <person name="Tice H."/>
            <person name="Cheng J.F."/>
            <person name="Lucas S."/>
            <person name="Chertkov O."/>
            <person name="Bruce D."/>
            <person name="Brettin T."/>
            <person name="Detter J.C."/>
            <person name="Han C."/>
            <person name="Goodwin L."/>
            <person name="Land M."/>
            <person name="Hauser L."/>
            <person name="Chang Y.J."/>
            <person name="Jeffries C.D."/>
            <person name="Pitluck S."/>
            <person name="Pati A."/>
            <person name="Mavromatis K."/>
            <person name="Ivanova N."/>
            <person name="Ovchinnikova G."/>
            <person name="Chen A."/>
            <person name="Palaniappan K."/>
            <person name="Chain P."/>
            <person name="Rohde M."/>
            <person name="Bristow J."/>
            <person name="Eisen J.A."/>
            <person name="Markowitz V."/>
            <person name="Hugenholtz P."/>
            <person name="Kyrpides N.C."/>
            <person name="Klenk H.P."/>
        </authorList>
    </citation>
    <scope>NUCLEOTIDE SEQUENCE [LARGE SCALE GENOMIC DNA]</scope>
    <source>
        <strain evidence="5">DSM 12940 / JCM 11049 / AX-2</strain>
    </source>
</reference>
<dbReference type="OrthoDB" id="201701at2157"/>
<gene>
    <name evidence="4" type="ordered locus">Huta_1428</name>
</gene>
<keyword evidence="5" id="KW-1185">Reference proteome</keyword>
<evidence type="ECO:0000259" key="1">
    <source>
        <dbReference type="Pfam" id="PF23374"/>
    </source>
</evidence>
<feature type="domain" description="Fibronectin-III type-like" evidence="1">
    <location>
        <begin position="328"/>
        <end position="402"/>
    </location>
</feature>
<dbReference type="AlphaFoldDB" id="C7NNS9"/>
<evidence type="ECO:0000259" key="3">
    <source>
        <dbReference type="Pfam" id="PF23379"/>
    </source>
</evidence>
<feature type="domain" description="DUF7094" evidence="2">
    <location>
        <begin position="212"/>
        <end position="324"/>
    </location>
</feature>
<dbReference type="InterPro" id="IPR056397">
    <property type="entry name" value="Fn3_arc"/>
</dbReference>
<dbReference type="HOGENOM" id="CLU_673706_0_0_2"/>
<dbReference type="eggNOG" id="arCOG03052">
    <property type="taxonomic scope" value="Archaea"/>
</dbReference>
<dbReference type="Pfam" id="PF23375">
    <property type="entry name" value="DUF7094"/>
    <property type="match status" value="1"/>
</dbReference>
<accession>C7NNS9</accession>
<organism evidence="4 5">
    <name type="scientific">Halorhabdus utahensis (strain DSM 12940 / JCM 11049 / AX-2)</name>
    <dbReference type="NCBI Taxonomy" id="519442"/>
    <lineage>
        <taxon>Archaea</taxon>
        <taxon>Methanobacteriati</taxon>
        <taxon>Methanobacteriota</taxon>
        <taxon>Stenosarchaea group</taxon>
        <taxon>Halobacteria</taxon>
        <taxon>Halobacteriales</taxon>
        <taxon>Haloarculaceae</taxon>
        <taxon>Halorhabdus</taxon>
    </lineage>
</organism>
<dbReference type="STRING" id="519442.Huta_1428"/>
<dbReference type="KEGG" id="hut:Huta_1428"/>
<dbReference type="InterPro" id="IPR055522">
    <property type="entry name" value="DUF7096"/>
</dbReference>
<proteinExistence type="predicted"/>
<evidence type="ECO:0000313" key="4">
    <source>
        <dbReference type="EMBL" id="ACV11604.1"/>
    </source>
</evidence>